<keyword evidence="1" id="KW-1133">Transmembrane helix</keyword>
<sequence>MEDVNPNHLKIKQYYTTMHTPSPRCPHSPPCHIVAPQPVELWNRILAPLKPGEPKSNRRTVHTISAEPASQLAGYVKLGEADGNVHTHGRTTSLETQSINRVPSCFGSDSSGQNFAKNALELDETIVHLDCSPYWNQQTFPAQDAFRDSVGPRVEIDLNSLSPHETDFMTKSDGFTAEKFEYNIGEMGMPMGLLNSLGVVTMYPAGGVLMQPFVLNYGDPVLERGLARAFDPQRSGPMVPVPLSLAPTPAPVQRAPTFCACCPESFTRPSDSQRHYECFQLGIRHHCYLNFGNKRGNGYARAVKLKAHLEKFMVSLKSRYDIFVNTKKWRSGAALATAMSLFLWCCLLNVLMRGCVC</sequence>
<keyword evidence="1" id="KW-0472">Membrane</keyword>
<accession>A0A1E1KT94</accession>
<name>A0A1E1KT94_9HELO</name>
<evidence type="ECO:0000313" key="3">
    <source>
        <dbReference type="Proteomes" id="UP000178912"/>
    </source>
</evidence>
<keyword evidence="3" id="KW-1185">Reference proteome</keyword>
<dbReference type="AlphaFoldDB" id="A0A1E1KT94"/>
<evidence type="ECO:0000256" key="1">
    <source>
        <dbReference type="SAM" id="Phobius"/>
    </source>
</evidence>
<protein>
    <submittedName>
        <fullName evidence="2">Uncharacterized protein</fullName>
    </submittedName>
</protein>
<reference evidence="3" key="1">
    <citation type="submission" date="2016-03" db="EMBL/GenBank/DDBJ databases">
        <authorList>
            <person name="Guldener U."/>
        </authorList>
    </citation>
    <scope>NUCLEOTIDE SEQUENCE [LARGE SCALE GENOMIC DNA]</scope>
    <source>
        <strain evidence="3">04CH-RAC-A.6.1</strain>
    </source>
</reference>
<proteinExistence type="predicted"/>
<dbReference type="Proteomes" id="UP000178912">
    <property type="component" value="Unassembled WGS sequence"/>
</dbReference>
<dbReference type="OrthoDB" id="2687452at2759"/>
<dbReference type="EMBL" id="FJUX01000050">
    <property type="protein sequence ID" value="CZT01226.1"/>
    <property type="molecule type" value="Genomic_DNA"/>
</dbReference>
<gene>
    <name evidence="2" type="ORF">RAG0_08962</name>
</gene>
<keyword evidence="1" id="KW-0812">Transmembrane</keyword>
<organism evidence="2 3">
    <name type="scientific">Rhynchosporium agropyri</name>
    <dbReference type="NCBI Taxonomy" id="914238"/>
    <lineage>
        <taxon>Eukaryota</taxon>
        <taxon>Fungi</taxon>
        <taxon>Dikarya</taxon>
        <taxon>Ascomycota</taxon>
        <taxon>Pezizomycotina</taxon>
        <taxon>Leotiomycetes</taxon>
        <taxon>Helotiales</taxon>
        <taxon>Ploettnerulaceae</taxon>
        <taxon>Rhynchosporium</taxon>
    </lineage>
</organism>
<evidence type="ECO:0000313" key="2">
    <source>
        <dbReference type="EMBL" id="CZT01226.1"/>
    </source>
</evidence>
<feature type="transmembrane region" description="Helical" evidence="1">
    <location>
        <begin position="332"/>
        <end position="352"/>
    </location>
</feature>